<name>A0A223KVE3_9BACI</name>
<dbReference type="EMBL" id="CP018866">
    <property type="protein sequence ID" value="AST93308.1"/>
    <property type="molecule type" value="Genomic_DNA"/>
</dbReference>
<dbReference type="Proteomes" id="UP000215224">
    <property type="component" value="Chromosome"/>
</dbReference>
<dbReference type="RefSeq" id="WP_066421577.1">
    <property type="nucleotide sequence ID" value="NZ_CP018866.1"/>
</dbReference>
<gene>
    <name evidence="2" type="ORF">BC6307_19600</name>
</gene>
<keyword evidence="1" id="KW-0812">Transmembrane</keyword>
<evidence type="ECO:0000313" key="3">
    <source>
        <dbReference type="Proteomes" id="UP000215224"/>
    </source>
</evidence>
<keyword evidence="1" id="KW-1133">Transmembrane helix</keyword>
<reference evidence="2 3" key="1">
    <citation type="submission" date="2016-12" db="EMBL/GenBank/DDBJ databases">
        <title>The whole genome sequencing and assembly of Bacillus cohnii DSM 6307T strain.</title>
        <authorList>
            <person name="Lee Y.-J."/>
            <person name="Yi H."/>
            <person name="Bahn Y.-S."/>
            <person name="Kim J.F."/>
            <person name="Lee D.-W."/>
        </authorList>
    </citation>
    <scope>NUCLEOTIDE SEQUENCE [LARGE SCALE GENOMIC DNA]</scope>
    <source>
        <strain evidence="2 3">DSM 6307</strain>
    </source>
</reference>
<keyword evidence="3" id="KW-1185">Reference proteome</keyword>
<proteinExistence type="predicted"/>
<protein>
    <submittedName>
        <fullName evidence="2">Uncharacterized protein</fullName>
    </submittedName>
</protein>
<accession>A0A223KVE3</accession>
<dbReference type="KEGG" id="bcoh:BC6307_19600"/>
<dbReference type="AlphaFoldDB" id="A0A223KVE3"/>
<organism evidence="2 3">
    <name type="scientific">Sutcliffiella cohnii</name>
    <dbReference type="NCBI Taxonomy" id="33932"/>
    <lineage>
        <taxon>Bacteria</taxon>
        <taxon>Bacillati</taxon>
        <taxon>Bacillota</taxon>
        <taxon>Bacilli</taxon>
        <taxon>Bacillales</taxon>
        <taxon>Bacillaceae</taxon>
        <taxon>Sutcliffiella</taxon>
    </lineage>
</organism>
<evidence type="ECO:0000256" key="1">
    <source>
        <dbReference type="SAM" id="Phobius"/>
    </source>
</evidence>
<evidence type="ECO:0000313" key="2">
    <source>
        <dbReference type="EMBL" id="AST93308.1"/>
    </source>
</evidence>
<keyword evidence="1" id="KW-0472">Membrane</keyword>
<feature type="transmembrane region" description="Helical" evidence="1">
    <location>
        <begin position="51"/>
        <end position="68"/>
    </location>
</feature>
<sequence length="73" mass="8784">MKEPLDKDKFKRNMDEYISSHSLFSAIDQSRVLERIDKAKRRKRLWKRPRLLLVLIFFGLLLVIIFGFRTTGM</sequence>